<dbReference type="PROSITE" id="PS51186">
    <property type="entry name" value="GNAT"/>
    <property type="match status" value="1"/>
</dbReference>
<keyword evidence="5" id="KW-1185">Reference proteome</keyword>
<dbReference type="PANTHER" id="PTHR43877">
    <property type="entry name" value="AMINOALKYLPHOSPHONATE N-ACETYLTRANSFERASE-RELATED-RELATED"/>
    <property type="match status" value="1"/>
</dbReference>
<dbReference type="eggNOG" id="COG0456">
    <property type="taxonomic scope" value="Bacteria"/>
</dbReference>
<dbReference type="HOGENOM" id="CLU_013985_18_2_11"/>
<dbReference type="GO" id="GO:0016747">
    <property type="term" value="F:acyltransferase activity, transferring groups other than amino-acyl groups"/>
    <property type="evidence" value="ECO:0007669"/>
    <property type="project" value="InterPro"/>
</dbReference>
<dbReference type="AlphaFoldDB" id="C5BVC5"/>
<proteinExistence type="predicted"/>
<sequence length="162" mass="17152">MDVVVRGAGVEDAADVARIYVESWNAGFGHLLHTRTLGDDDRVRWRRALADGVVTWQVAERGGVVVGFVGTGPSRDPADGDLGELDTIAVDPGHWRSGVGSALMAAALADLRAAGYPRAVLWTVAGYERGLAFYTQAGWVLTGAVRDDGHQVALALDLAPQM</sequence>
<evidence type="ECO:0000256" key="2">
    <source>
        <dbReference type="ARBA" id="ARBA00023315"/>
    </source>
</evidence>
<accession>C5BVC5</accession>
<dbReference type="PANTHER" id="PTHR43877:SF1">
    <property type="entry name" value="ACETYLTRANSFERASE"/>
    <property type="match status" value="1"/>
</dbReference>
<dbReference type="Proteomes" id="UP000007962">
    <property type="component" value="Chromosome"/>
</dbReference>
<feature type="domain" description="N-acetyltransferase" evidence="3">
    <location>
        <begin position="3"/>
        <end position="159"/>
    </location>
</feature>
<dbReference type="InterPro" id="IPR050832">
    <property type="entry name" value="Bact_Acetyltransf"/>
</dbReference>
<dbReference type="EMBL" id="CP001618">
    <property type="protein sequence ID" value="ACQ80512.1"/>
    <property type="molecule type" value="Genomic_DNA"/>
</dbReference>
<gene>
    <name evidence="4" type="ordered locus">Bcav_2261</name>
</gene>
<dbReference type="InterPro" id="IPR000182">
    <property type="entry name" value="GNAT_dom"/>
</dbReference>
<dbReference type="RefSeq" id="WP_015882752.1">
    <property type="nucleotide sequence ID" value="NC_012669.1"/>
</dbReference>
<evidence type="ECO:0000256" key="1">
    <source>
        <dbReference type="ARBA" id="ARBA00022679"/>
    </source>
</evidence>
<evidence type="ECO:0000259" key="3">
    <source>
        <dbReference type="PROSITE" id="PS51186"/>
    </source>
</evidence>
<keyword evidence="2" id="KW-0012">Acyltransferase</keyword>
<dbReference type="SUPFAM" id="SSF55729">
    <property type="entry name" value="Acyl-CoA N-acyltransferases (Nat)"/>
    <property type="match status" value="1"/>
</dbReference>
<dbReference type="Pfam" id="PF00583">
    <property type="entry name" value="Acetyltransf_1"/>
    <property type="match status" value="1"/>
</dbReference>
<dbReference type="InterPro" id="IPR016181">
    <property type="entry name" value="Acyl_CoA_acyltransferase"/>
</dbReference>
<keyword evidence="1 4" id="KW-0808">Transferase</keyword>
<dbReference type="OrthoDB" id="5243635at2"/>
<reference evidence="4 5" key="1">
    <citation type="journal article" date="2009" name="Stand. Genomic Sci.">
        <title>Complete genome sequence of Beutenbergia cavernae type strain (HKI 0122).</title>
        <authorList>
            <person name="Land M."/>
            <person name="Pukall R."/>
            <person name="Abt B."/>
            <person name="Goker M."/>
            <person name="Rohde M."/>
            <person name="Glavina Del Rio T."/>
            <person name="Tice H."/>
            <person name="Copeland A."/>
            <person name="Cheng J.F."/>
            <person name="Lucas S."/>
            <person name="Chen F."/>
            <person name="Nolan M."/>
            <person name="Bruce D."/>
            <person name="Goodwin L."/>
            <person name="Pitluck S."/>
            <person name="Ivanova N."/>
            <person name="Mavromatis K."/>
            <person name="Ovchinnikova G."/>
            <person name="Pati A."/>
            <person name="Chen A."/>
            <person name="Palaniappan K."/>
            <person name="Hauser L."/>
            <person name="Chang Y.J."/>
            <person name="Jefferies C.C."/>
            <person name="Saunders E."/>
            <person name="Brettin T."/>
            <person name="Detter J.C."/>
            <person name="Han C."/>
            <person name="Chain P."/>
            <person name="Bristow J."/>
            <person name="Eisen J.A."/>
            <person name="Markowitz V."/>
            <person name="Hugenholtz P."/>
            <person name="Kyrpides N.C."/>
            <person name="Klenk H.P."/>
            <person name="Lapidus A."/>
        </authorList>
    </citation>
    <scope>NUCLEOTIDE SEQUENCE [LARGE SCALE GENOMIC DNA]</scope>
    <source>
        <strain evidence="5">ATCC BAA-8 / DSM 12333 / NBRC 16432</strain>
    </source>
</reference>
<evidence type="ECO:0000313" key="5">
    <source>
        <dbReference type="Proteomes" id="UP000007962"/>
    </source>
</evidence>
<dbReference type="STRING" id="471853.Bcav_2261"/>
<organism evidence="4 5">
    <name type="scientific">Beutenbergia cavernae (strain ATCC BAA-8 / DSM 12333 / CCUG 43141 / JCM 11478 / NBRC 16432 / NCIMB 13614 / HKI 0122)</name>
    <dbReference type="NCBI Taxonomy" id="471853"/>
    <lineage>
        <taxon>Bacteria</taxon>
        <taxon>Bacillati</taxon>
        <taxon>Actinomycetota</taxon>
        <taxon>Actinomycetes</taxon>
        <taxon>Micrococcales</taxon>
        <taxon>Beutenbergiaceae</taxon>
        <taxon>Beutenbergia</taxon>
    </lineage>
</organism>
<evidence type="ECO:0000313" key="4">
    <source>
        <dbReference type="EMBL" id="ACQ80512.1"/>
    </source>
</evidence>
<name>C5BVC5_BEUC1</name>
<protein>
    <submittedName>
        <fullName evidence="4">GCN5-related protein N-acetyltransferase</fullName>
    </submittedName>
</protein>
<dbReference type="Gene3D" id="3.40.630.30">
    <property type="match status" value="1"/>
</dbReference>
<dbReference type="KEGG" id="bcv:Bcav_2261"/>